<dbReference type="Proteomes" id="UP000217289">
    <property type="component" value="Chromosome"/>
</dbReference>
<name>A0A250INN5_9BACT</name>
<proteinExistence type="predicted"/>
<accession>A0A250INN5</accession>
<feature type="region of interest" description="Disordered" evidence="1">
    <location>
        <begin position="192"/>
        <end position="211"/>
    </location>
</feature>
<gene>
    <name evidence="2" type="ORF">MEBOL_006290</name>
</gene>
<dbReference type="RefSeq" id="WP_157823785.1">
    <property type="nucleotide sequence ID" value="NZ_CP022163.1"/>
</dbReference>
<feature type="compositionally biased region" description="Basic and acidic residues" evidence="1">
    <location>
        <begin position="12"/>
        <end position="26"/>
    </location>
</feature>
<feature type="region of interest" description="Disordered" evidence="1">
    <location>
        <begin position="8"/>
        <end position="83"/>
    </location>
</feature>
<dbReference type="AlphaFoldDB" id="A0A250INN5"/>
<evidence type="ECO:0000313" key="3">
    <source>
        <dbReference type="Proteomes" id="UP000217289"/>
    </source>
</evidence>
<keyword evidence="3" id="KW-1185">Reference proteome</keyword>
<dbReference type="EMBL" id="CP022163">
    <property type="protein sequence ID" value="ATB32801.1"/>
    <property type="molecule type" value="Genomic_DNA"/>
</dbReference>
<evidence type="ECO:0000313" key="2">
    <source>
        <dbReference type="EMBL" id="ATB32801.1"/>
    </source>
</evidence>
<evidence type="ECO:0000256" key="1">
    <source>
        <dbReference type="SAM" id="MobiDB-lite"/>
    </source>
</evidence>
<reference evidence="2 3" key="1">
    <citation type="submission" date="2017-06" db="EMBL/GenBank/DDBJ databases">
        <authorList>
            <person name="Kim H.J."/>
            <person name="Triplett B.A."/>
        </authorList>
    </citation>
    <scope>NUCLEOTIDE SEQUENCE [LARGE SCALE GENOMIC DNA]</scope>
    <source>
        <strain evidence="2 3">DSM 14713</strain>
    </source>
</reference>
<feature type="compositionally biased region" description="Pro residues" evidence="1">
    <location>
        <begin position="35"/>
        <end position="53"/>
    </location>
</feature>
<protein>
    <submittedName>
        <fullName evidence="2">Uncharacterized protein</fullName>
    </submittedName>
</protein>
<sequence length="211" mass="24045">MLLAVALGLFWREPDAPDDASGREARTAPPVASQLPPPTPTAPSAPPSRPPAQTPTEQPAPGSPDNTLAAEDPPQHPVDLVKLREELPDNLYWKLGAPTKDPKVLQQREEETRRWNALHGKVLSNTATEEEIHQYYEHRREVSEDFIQFASRVLEEYGPRLSEQERGLYELSIRMHNTRLEEMPREVDDALARKQRQDQLREAWRGGQERP</sequence>
<dbReference type="OrthoDB" id="5526043at2"/>
<organism evidence="2 3">
    <name type="scientific">Melittangium boletus DSM 14713</name>
    <dbReference type="NCBI Taxonomy" id="1294270"/>
    <lineage>
        <taxon>Bacteria</taxon>
        <taxon>Pseudomonadati</taxon>
        <taxon>Myxococcota</taxon>
        <taxon>Myxococcia</taxon>
        <taxon>Myxococcales</taxon>
        <taxon>Cystobacterineae</taxon>
        <taxon>Archangiaceae</taxon>
        <taxon>Melittangium</taxon>
    </lineage>
</organism>
<dbReference type="KEGG" id="mbd:MEBOL_006290"/>